<proteinExistence type="predicted"/>
<sequence>MVFLESRSTVLHFSRSSPARTKLRRKLAREEAEKSDPVIAALLASSKLALKRPAEKDLIDFEPTAKK</sequence>
<comment type="caution">
    <text evidence="1">The sequence shown here is derived from an EMBL/GenBank/DDBJ whole genome shotgun (WGS) entry which is preliminary data.</text>
</comment>
<dbReference type="EMBL" id="LGRX02011838">
    <property type="protein sequence ID" value="KAK3268420.1"/>
    <property type="molecule type" value="Genomic_DNA"/>
</dbReference>
<dbReference type="Proteomes" id="UP001190700">
    <property type="component" value="Unassembled WGS sequence"/>
</dbReference>
<keyword evidence="2" id="KW-1185">Reference proteome</keyword>
<protein>
    <submittedName>
        <fullName evidence="1">Uncharacterized protein</fullName>
    </submittedName>
</protein>
<gene>
    <name evidence="1" type="ORF">CYMTET_23077</name>
</gene>
<evidence type="ECO:0000313" key="2">
    <source>
        <dbReference type="Proteomes" id="UP001190700"/>
    </source>
</evidence>
<evidence type="ECO:0000313" key="1">
    <source>
        <dbReference type="EMBL" id="KAK3268420.1"/>
    </source>
</evidence>
<dbReference type="AlphaFoldDB" id="A0AAE0FYZ3"/>
<organism evidence="1 2">
    <name type="scientific">Cymbomonas tetramitiformis</name>
    <dbReference type="NCBI Taxonomy" id="36881"/>
    <lineage>
        <taxon>Eukaryota</taxon>
        <taxon>Viridiplantae</taxon>
        <taxon>Chlorophyta</taxon>
        <taxon>Pyramimonadophyceae</taxon>
        <taxon>Pyramimonadales</taxon>
        <taxon>Pyramimonadaceae</taxon>
        <taxon>Cymbomonas</taxon>
    </lineage>
</organism>
<accession>A0AAE0FYZ3</accession>
<reference evidence="1 2" key="1">
    <citation type="journal article" date="2015" name="Genome Biol. Evol.">
        <title>Comparative Genomics of a Bacterivorous Green Alga Reveals Evolutionary Causalities and Consequences of Phago-Mixotrophic Mode of Nutrition.</title>
        <authorList>
            <person name="Burns J.A."/>
            <person name="Paasch A."/>
            <person name="Narechania A."/>
            <person name="Kim E."/>
        </authorList>
    </citation>
    <scope>NUCLEOTIDE SEQUENCE [LARGE SCALE GENOMIC DNA]</scope>
    <source>
        <strain evidence="1 2">PLY_AMNH</strain>
    </source>
</reference>
<name>A0AAE0FYZ3_9CHLO</name>